<feature type="transmembrane region" description="Helical" evidence="1">
    <location>
        <begin position="163"/>
        <end position="183"/>
    </location>
</feature>
<feature type="transmembrane region" description="Helical" evidence="1">
    <location>
        <begin position="107"/>
        <end position="123"/>
    </location>
</feature>
<evidence type="ECO:0000313" key="3">
    <source>
        <dbReference type="Proteomes" id="UP000708208"/>
    </source>
</evidence>
<organism evidence="2 3">
    <name type="scientific">Allacma fusca</name>
    <dbReference type="NCBI Taxonomy" id="39272"/>
    <lineage>
        <taxon>Eukaryota</taxon>
        <taxon>Metazoa</taxon>
        <taxon>Ecdysozoa</taxon>
        <taxon>Arthropoda</taxon>
        <taxon>Hexapoda</taxon>
        <taxon>Collembola</taxon>
        <taxon>Symphypleona</taxon>
        <taxon>Sminthuridae</taxon>
        <taxon>Allacma</taxon>
    </lineage>
</organism>
<reference evidence="2" key="1">
    <citation type="submission" date="2021-06" db="EMBL/GenBank/DDBJ databases">
        <authorList>
            <person name="Hodson N. C."/>
            <person name="Mongue J. A."/>
            <person name="Jaron S. K."/>
        </authorList>
    </citation>
    <scope>NUCLEOTIDE SEQUENCE</scope>
</reference>
<dbReference type="EMBL" id="CAJVCH010015647">
    <property type="protein sequence ID" value="CAG7679797.1"/>
    <property type="molecule type" value="Genomic_DNA"/>
</dbReference>
<keyword evidence="3" id="KW-1185">Reference proteome</keyword>
<keyword evidence="1" id="KW-0812">Transmembrane</keyword>
<comment type="caution">
    <text evidence="2">The sequence shown here is derived from an EMBL/GenBank/DDBJ whole genome shotgun (WGS) entry which is preliminary data.</text>
</comment>
<protein>
    <submittedName>
        <fullName evidence="2">Uncharacterized protein</fullName>
    </submittedName>
</protein>
<feature type="transmembrane region" description="Helical" evidence="1">
    <location>
        <begin position="80"/>
        <end position="102"/>
    </location>
</feature>
<proteinExistence type="predicted"/>
<evidence type="ECO:0000256" key="1">
    <source>
        <dbReference type="SAM" id="Phobius"/>
    </source>
</evidence>
<sequence>MDFRGRELLFSYNNVHRSGARVNGVQNEDKIFASPPFIAIVIICYLDNLGIFPLTTILYFMYPQLPMVTLSKILVPAEEIFGVFFVAGISSMFELMIATYVLTKLRIFLYFFMFTFTHLQVVLPSTSRIKEANSCHALKAHIKQYREGEIFAKLANDWWRSEIMPILSFFFTVVFVFVAYMTLTQFAQLVVSSNQACKEIKISCILLCPVLNDRRNIKEVLFLQKYSLGLRSIGIQLGTLGPIDLTFIMIKEFVDTLGKGAGREVATLILVVVLLAP</sequence>
<dbReference type="Proteomes" id="UP000708208">
    <property type="component" value="Unassembled WGS sequence"/>
</dbReference>
<accession>A0A8J2J1Q3</accession>
<evidence type="ECO:0000313" key="2">
    <source>
        <dbReference type="EMBL" id="CAG7679797.1"/>
    </source>
</evidence>
<keyword evidence="1" id="KW-0472">Membrane</keyword>
<feature type="transmembrane region" description="Helical" evidence="1">
    <location>
        <begin position="37"/>
        <end position="60"/>
    </location>
</feature>
<name>A0A8J2J1Q3_9HEXA</name>
<dbReference type="AlphaFoldDB" id="A0A8J2J1Q3"/>
<gene>
    <name evidence="2" type="ORF">AFUS01_LOCUS2705</name>
</gene>
<keyword evidence="1" id="KW-1133">Transmembrane helix</keyword>